<reference evidence="3 4" key="1">
    <citation type="journal article" date="2014" name="Mol. Ecol.">
        <title>Evolution of Synechococcus.</title>
        <authorList>
            <person name="Dvorak P."/>
            <person name="Casamatta D."/>
            <person name="Hasler P."/>
            <person name="Poulickova A."/>
            <person name="Ondrej V."/>
            <person name="Sanges R."/>
        </authorList>
    </citation>
    <scope>NUCLEOTIDE SEQUENCE [LARGE SCALE GENOMIC DNA]</scope>
    <source>
        <strain evidence="3 4">CAUP A 1101</strain>
    </source>
</reference>
<sequence>MKLLIAVFFLMVGLSQPAFANGLSLLYAQQPIPKPDPAAELGSPTVNPSEQQQLESAGNQLTEAQRIHYESSEMNLSIHPHPGFVDVSNYAGVPWAGDLGYDCDPGLDCTLGPTTSLDVSL</sequence>
<proteinExistence type="predicted"/>
<protein>
    <submittedName>
        <fullName evidence="3">Uncharacterized protein</fullName>
    </submittedName>
</protein>
<dbReference type="RefSeq" id="WP_036532163.1">
    <property type="nucleotide sequence ID" value="NZ_JJML01000016.1"/>
</dbReference>
<dbReference type="AlphaFoldDB" id="A0A098TL02"/>
<keyword evidence="2" id="KW-0732">Signal</keyword>
<evidence type="ECO:0000313" key="4">
    <source>
        <dbReference type="Proteomes" id="UP000030170"/>
    </source>
</evidence>
<feature type="compositionally biased region" description="Polar residues" evidence="1">
    <location>
        <begin position="44"/>
        <end position="59"/>
    </location>
</feature>
<keyword evidence="4" id="KW-1185">Reference proteome</keyword>
<evidence type="ECO:0000256" key="2">
    <source>
        <dbReference type="SAM" id="SignalP"/>
    </source>
</evidence>
<gene>
    <name evidence="3" type="ORF">DO97_02485</name>
</gene>
<feature type="signal peptide" evidence="2">
    <location>
        <begin position="1"/>
        <end position="20"/>
    </location>
</feature>
<accession>A0A098TL02</accession>
<dbReference type="EMBL" id="JJML01000016">
    <property type="protein sequence ID" value="KGF72966.1"/>
    <property type="molecule type" value="Genomic_DNA"/>
</dbReference>
<evidence type="ECO:0000256" key="1">
    <source>
        <dbReference type="SAM" id="MobiDB-lite"/>
    </source>
</evidence>
<dbReference type="Proteomes" id="UP000030170">
    <property type="component" value="Unassembled WGS sequence"/>
</dbReference>
<evidence type="ECO:0000313" key="3">
    <source>
        <dbReference type="EMBL" id="KGF72966.1"/>
    </source>
</evidence>
<name>A0A098TL02_9CYAN</name>
<feature type="region of interest" description="Disordered" evidence="1">
    <location>
        <begin position="34"/>
        <end position="59"/>
    </location>
</feature>
<feature type="chain" id="PRO_5001949287" evidence="2">
    <location>
        <begin position="21"/>
        <end position="121"/>
    </location>
</feature>
<organism evidence="3 4">
    <name type="scientific">Neosynechococcus sphagnicola sy1</name>
    <dbReference type="NCBI Taxonomy" id="1497020"/>
    <lineage>
        <taxon>Bacteria</taxon>
        <taxon>Bacillati</taxon>
        <taxon>Cyanobacteriota</taxon>
        <taxon>Cyanophyceae</taxon>
        <taxon>Neosynechococcales</taxon>
        <taxon>Neosynechococcaceae</taxon>
        <taxon>Neosynechococcus</taxon>
    </lineage>
</organism>
<comment type="caution">
    <text evidence="3">The sequence shown here is derived from an EMBL/GenBank/DDBJ whole genome shotgun (WGS) entry which is preliminary data.</text>
</comment>